<protein>
    <recommendedName>
        <fullName evidence="2">RIIa domain-containing protein</fullName>
    </recommendedName>
</protein>
<feature type="compositionally biased region" description="Basic and acidic residues" evidence="1">
    <location>
        <begin position="330"/>
        <end position="340"/>
    </location>
</feature>
<dbReference type="OrthoDB" id="26525at2759"/>
<feature type="domain" description="RIIa" evidence="2">
    <location>
        <begin position="18"/>
        <end position="55"/>
    </location>
</feature>
<sequence length="340" mass="38693">MESMLQRHCARYIYVIPDGLRELMSDISREVLRSQPEDVYTFVADYLDALMITRENARVAARLVESLTEMATTTAIFLEETGMPRDEIDNIVSAIQRTFKRSIDSEENREVEGEDTEEHNVVAGILTEIQLAPEQAEIAAIVIQQAYRRFKERKEREKLLLAGMVDWRVAARSAIHLYRKTGVTNEEANRAATLIKSAYKGYYTRKIMKKMADDNREDFVQDIEFENAAYLEDLDEGEFEEPSENGEREDNDRQKAVTIDYNTVIPHVDFDTSGNDLGVSAAPKISTTSSIAKYSLRYIFDAALDRIGSNVKRSTIVEKNENPTDLSEDDFPKTDSDGVD</sequence>
<dbReference type="Gene3D" id="1.20.890.10">
    <property type="entry name" value="cAMP-dependent protein kinase regulatory subunit, dimerization-anchoring domain"/>
    <property type="match status" value="1"/>
</dbReference>
<dbReference type="CDD" id="cd12100">
    <property type="entry name" value="DD_CABYR_SP17"/>
    <property type="match status" value="1"/>
</dbReference>
<dbReference type="SUPFAM" id="SSF47391">
    <property type="entry name" value="Dimerization-anchoring domain of cAMP-dependent PK regulatory subunit"/>
    <property type="match status" value="1"/>
</dbReference>
<dbReference type="SMART" id="SM00394">
    <property type="entry name" value="RIIa"/>
    <property type="match status" value="1"/>
</dbReference>
<dbReference type="KEGG" id="dpa:109545291"/>
<dbReference type="PROSITE" id="PS50096">
    <property type="entry name" value="IQ"/>
    <property type="match status" value="1"/>
</dbReference>
<dbReference type="InterPro" id="IPR000048">
    <property type="entry name" value="IQ_motif_EF-hand-BS"/>
</dbReference>
<proteinExistence type="predicted"/>
<dbReference type="Gene3D" id="1.20.5.190">
    <property type="match status" value="1"/>
</dbReference>
<dbReference type="EMBL" id="KB741291">
    <property type="protein sequence ID" value="ENN70603.1"/>
    <property type="molecule type" value="Genomic_DNA"/>
</dbReference>
<feature type="region of interest" description="Disordered" evidence="1">
    <location>
        <begin position="317"/>
        <end position="340"/>
    </location>
</feature>
<dbReference type="PANTHER" id="PTHR10699">
    <property type="entry name" value="NEUROMODULIN"/>
    <property type="match status" value="1"/>
</dbReference>
<dbReference type="InterPro" id="IPR047579">
    <property type="entry name" value="DD_CABYR_SP17"/>
</dbReference>
<evidence type="ECO:0000256" key="1">
    <source>
        <dbReference type="SAM" id="MobiDB-lite"/>
    </source>
</evidence>
<feature type="region of interest" description="Disordered" evidence="1">
    <location>
        <begin position="234"/>
        <end position="254"/>
    </location>
</feature>
<dbReference type="SMART" id="SM00015">
    <property type="entry name" value="IQ"/>
    <property type="match status" value="2"/>
</dbReference>
<dbReference type="GO" id="GO:0005516">
    <property type="term" value="F:calmodulin binding"/>
    <property type="evidence" value="ECO:0007669"/>
    <property type="project" value="TreeGrafter"/>
</dbReference>
<feature type="compositionally biased region" description="Basic and acidic residues" evidence="1">
    <location>
        <begin position="245"/>
        <end position="254"/>
    </location>
</feature>
<evidence type="ECO:0000259" key="2">
    <source>
        <dbReference type="SMART" id="SM00394"/>
    </source>
</evidence>
<dbReference type="EnsemblMetazoa" id="XM_019915890.1">
    <property type="protein sequence ID" value="XP_019771449.1"/>
    <property type="gene ID" value="LOC109545291"/>
</dbReference>
<dbReference type="Proteomes" id="UP000019118">
    <property type="component" value="Unassembled WGS sequence"/>
</dbReference>
<dbReference type="CDD" id="cd23767">
    <property type="entry name" value="IQCD"/>
    <property type="match status" value="1"/>
</dbReference>
<feature type="non-terminal residue" evidence="3">
    <location>
        <position position="1"/>
    </location>
</feature>
<reference evidence="4" key="2">
    <citation type="submission" date="2024-08" db="UniProtKB">
        <authorList>
            <consortium name="EnsemblMetazoa"/>
        </authorList>
    </citation>
    <scope>IDENTIFICATION</scope>
</reference>
<name>N6SZD9_DENPD</name>
<dbReference type="AlphaFoldDB" id="N6SZD9"/>
<dbReference type="InterPro" id="IPR003117">
    <property type="entry name" value="cAMP_dep_PK_reg_su_I/II_a/b"/>
</dbReference>
<reference evidence="3 5" key="1">
    <citation type="journal article" date="2013" name="Genome Biol.">
        <title>Draft genome of the mountain pine beetle, Dendroctonus ponderosae Hopkins, a major forest pest.</title>
        <authorList>
            <person name="Keeling C.I."/>
            <person name="Yuen M.M."/>
            <person name="Liao N.Y."/>
            <person name="Docking T.R."/>
            <person name="Chan S.K."/>
            <person name="Taylor G.A."/>
            <person name="Palmquist D.L."/>
            <person name="Jackman S.D."/>
            <person name="Nguyen A."/>
            <person name="Li M."/>
            <person name="Henderson H."/>
            <person name="Janes J.K."/>
            <person name="Zhao Y."/>
            <person name="Pandoh P."/>
            <person name="Moore R."/>
            <person name="Sperling F.A."/>
            <person name="Huber D.P."/>
            <person name="Birol I."/>
            <person name="Jones S.J."/>
            <person name="Bohlmann J."/>
        </authorList>
    </citation>
    <scope>NUCLEOTIDE SEQUENCE</scope>
</reference>
<accession>N6SZD9</accession>
<evidence type="ECO:0000313" key="4">
    <source>
        <dbReference type="EnsemblMetazoa" id="XP_019771449.1"/>
    </source>
</evidence>
<evidence type="ECO:0000313" key="5">
    <source>
        <dbReference type="Proteomes" id="UP000019118"/>
    </source>
</evidence>
<dbReference type="HOGENOM" id="CLU_817021_0_0_1"/>
<evidence type="ECO:0000313" key="3">
    <source>
        <dbReference type="EMBL" id="ENN70603.1"/>
    </source>
</evidence>
<organism evidence="3">
    <name type="scientific">Dendroctonus ponderosae</name>
    <name type="common">Mountain pine beetle</name>
    <dbReference type="NCBI Taxonomy" id="77166"/>
    <lineage>
        <taxon>Eukaryota</taxon>
        <taxon>Metazoa</taxon>
        <taxon>Ecdysozoa</taxon>
        <taxon>Arthropoda</taxon>
        <taxon>Hexapoda</taxon>
        <taxon>Insecta</taxon>
        <taxon>Pterygota</taxon>
        <taxon>Neoptera</taxon>
        <taxon>Endopterygota</taxon>
        <taxon>Coleoptera</taxon>
        <taxon>Polyphaga</taxon>
        <taxon>Cucujiformia</taxon>
        <taxon>Curculionidae</taxon>
        <taxon>Scolytinae</taxon>
        <taxon>Dendroctonus</taxon>
    </lineage>
</organism>
<keyword evidence="5" id="KW-1185">Reference proteome</keyword>
<feature type="compositionally biased region" description="Acidic residues" evidence="1">
    <location>
        <begin position="234"/>
        <end position="244"/>
    </location>
</feature>
<dbReference type="PANTHER" id="PTHR10699:SF11">
    <property type="entry name" value="IGLOO, ISOFORM A"/>
    <property type="match status" value="1"/>
</dbReference>
<dbReference type="OMA" id="HCARYIY"/>
<dbReference type="Pfam" id="PF02197">
    <property type="entry name" value="RIIa"/>
    <property type="match status" value="1"/>
</dbReference>
<gene>
    <name evidence="4" type="primary">109545291</name>
    <name evidence="3" type="ORF">YQE_12778</name>
</gene>